<dbReference type="Pfam" id="PF01411">
    <property type="entry name" value="tRNA-synt_2c"/>
    <property type="match status" value="1"/>
</dbReference>
<evidence type="ECO:0000256" key="5">
    <source>
        <dbReference type="ARBA" id="ARBA00022833"/>
    </source>
</evidence>
<evidence type="ECO:0000256" key="4">
    <source>
        <dbReference type="ARBA" id="ARBA00022741"/>
    </source>
</evidence>
<dbReference type="GO" id="GO:0002161">
    <property type="term" value="F:aminoacyl-tRNA deacylase activity"/>
    <property type="evidence" value="ECO:0007669"/>
    <property type="project" value="TreeGrafter"/>
</dbReference>
<dbReference type="InterPro" id="IPR018164">
    <property type="entry name" value="Ala-tRNA-synth_IIc_N"/>
</dbReference>
<dbReference type="InterPro" id="IPR018163">
    <property type="entry name" value="Thr/Ala-tRNA-synth_IIc_edit"/>
</dbReference>
<keyword evidence="2" id="KW-0820">tRNA-binding</keyword>
<dbReference type="InterPro" id="IPR009000">
    <property type="entry name" value="Transl_B-barrel_sf"/>
</dbReference>
<feature type="domain" description="Alanyl-transfer RNA synthetases family profile" evidence="11">
    <location>
        <begin position="1"/>
        <end position="271"/>
    </location>
</feature>
<name>A0A3R7GIG7_9EURY</name>
<keyword evidence="3" id="KW-0436">Ligase</keyword>
<proteinExistence type="inferred from homology"/>
<feature type="region of interest" description="Disordered" evidence="10">
    <location>
        <begin position="286"/>
        <end position="319"/>
    </location>
</feature>
<dbReference type="InterPro" id="IPR012947">
    <property type="entry name" value="tRNA_SAD"/>
</dbReference>
<comment type="similarity">
    <text evidence="1">Belongs to the class-II aminoacyl-tRNA synthetase family.</text>
</comment>
<evidence type="ECO:0000256" key="1">
    <source>
        <dbReference type="ARBA" id="ARBA00008226"/>
    </source>
</evidence>
<dbReference type="InterPro" id="IPR018165">
    <property type="entry name" value="Ala-tRNA-synth_IIc_core"/>
</dbReference>
<dbReference type="SMART" id="SM00863">
    <property type="entry name" value="tRNA_SAD"/>
    <property type="match status" value="1"/>
</dbReference>
<dbReference type="SUPFAM" id="SSF50447">
    <property type="entry name" value="Translation proteins"/>
    <property type="match status" value="1"/>
</dbReference>
<organism evidence="12 13">
    <name type="scientific">Halopiger aswanensis</name>
    <dbReference type="NCBI Taxonomy" id="148449"/>
    <lineage>
        <taxon>Archaea</taxon>
        <taxon>Methanobacteriati</taxon>
        <taxon>Methanobacteriota</taxon>
        <taxon>Stenosarchaea group</taxon>
        <taxon>Halobacteria</taxon>
        <taxon>Halobacteriales</taxon>
        <taxon>Natrialbaceae</taxon>
        <taxon>Halopiger</taxon>
    </lineage>
</organism>
<evidence type="ECO:0000256" key="7">
    <source>
        <dbReference type="ARBA" id="ARBA00022884"/>
    </source>
</evidence>
<dbReference type="GO" id="GO:0005524">
    <property type="term" value="F:ATP binding"/>
    <property type="evidence" value="ECO:0007669"/>
    <property type="project" value="UniProtKB-KW"/>
</dbReference>
<evidence type="ECO:0000256" key="8">
    <source>
        <dbReference type="ARBA" id="ARBA00022917"/>
    </source>
</evidence>
<sequence length="319" mass="34759">MSGQRAAAEPYATRFETEVTAIDGHRVWLERSHFYGASGGQPADRGTIGDVEVVDVRLVDGEQVHELAAEPSFRTGRSVLCSIDWSFRMYCMRAHTAGHVLYGAARRVLEDASYAGFEIDEDRETVRLDLETSSTVDDETLLELDRLVNRTVWESRSVSWDDVPIAEAREREDVTVDEGVADDAVQKGRVRLVTIGGKDENGNANGSSKLRGGFTVGTGGDPWDVSACGGTHVRNTREIGPVTVIGGSSGDDDITQFELAVGPRAIEHRTAEKRAAFAATRTLETSVETVPDELERVAGDRPERRRPVRRDGGGTGEAE</sequence>
<gene>
    <name evidence="12" type="ORF">ATJ93_2026</name>
</gene>
<evidence type="ECO:0000256" key="3">
    <source>
        <dbReference type="ARBA" id="ARBA00022598"/>
    </source>
</evidence>
<evidence type="ECO:0000256" key="10">
    <source>
        <dbReference type="SAM" id="MobiDB-lite"/>
    </source>
</evidence>
<dbReference type="Proteomes" id="UP000283805">
    <property type="component" value="Unassembled WGS sequence"/>
</dbReference>
<comment type="caution">
    <text evidence="12">The sequence shown here is derived from an EMBL/GenBank/DDBJ whole genome shotgun (WGS) entry which is preliminary data.</text>
</comment>
<dbReference type="Gene3D" id="3.30.980.10">
    <property type="entry name" value="Threonyl-trna Synthetase, Chain A, domain 2"/>
    <property type="match status" value="1"/>
</dbReference>
<dbReference type="PANTHER" id="PTHR11777:SF9">
    <property type="entry name" value="ALANINE--TRNA LIGASE, CYTOPLASMIC"/>
    <property type="match status" value="1"/>
</dbReference>
<dbReference type="AlphaFoldDB" id="A0A3R7GIG7"/>
<dbReference type="RefSeq" id="WP_120244473.1">
    <property type="nucleotide sequence ID" value="NZ_RAPO01000002.1"/>
</dbReference>
<evidence type="ECO:0000256" key="2">
    <source>
        <dbReference type="ARBA" id="ARBA00022555"/>
    </source>
</evidence>
<dbReference type="EMBL" id="RAPO01000002">
    <property type="protein sequence ID" value="RKD95174.1"/>
    <property type="molecule type" value="Genomic_DNA"/>
</dbReference>
<keyword evidence="7" id="KW-0694">RNA-binding</keyword>
<evidence type="ECO:0000313" key="13">
    <source>
        <dbReference type="Proteomes" id="UP000283805"/>
    </source>
</evidence>
<evidence type="ECO:0000313" key="12">
    <source>
        <dbReference type="EMBL" id="RKD95174.1"/>
    </source>
</evidence>
<accession>A0A3R7GIG7</accession>
<evidence type="ECO:0000256" key="9">
    <source>
        <dbReference type="ARBA" id="ARBA00023146"/>
    </source>
</evidence>
<dbReference type="PROSITE" id="PS50860">
    <property type="entry name" value="AA_TRNA_LIGASE_II_ALA"/>
    <property type="match status" value="1"/>
</dbReference>
<feature type="compositionally biased region" description="Basic and acidic residues" evidence="10">
    <location>
        <begin position="293"/>
        <end position="312"/>
    </location>
</feature>
<dbReference type="InterPro" id="IPR050058">
    <property type="entry name" value="Ala-tRNA_ligase"/>
</dbReference>
<keyword evidence="8" id="KW-0648">Protein biosynthesis</keyword>
<keyword evidence="13" id="KW-1185">Reference proteome</keyword>
<evidence type="ECO:0000256" key="6">
    <source>
        <dbReference type="ARBA" id="ARBA00022840"/>
    </source>
</evidence>
<dbReference type="Pfam" id="PF07973">
    <property type="entry name" value="tRNA_SAD"/>
    <property type="match status" value="1"/>
</dbReference>
<dbReference type="OrthoDB" id="11392at2157"/>
<dbReference type="SUPFAM" id="SSF55186">
    <property type="entry name" value="ThrRS/AlaRS common domain"/>
    <property type="match status" value="1"/>
</dbReference>
<keyword evidence="9 12" id="KW-0030">Aminoacyl-tRNA synthetase</keyword>
<dbReference type="GO" id="GO:0000049">
    <property type="term" value="F:tRNA binding"/>
    <property type="evidence" value="ECO:0007669"/>
    <property type="project" value="UniProtKB-KW"/>
</dbReference>
<reference evidence="12 13" key="1">
    <citation type="submission" date="2018-09" db="EMBL/GenBank/DDBJ databases">
        <title>Genomic Encyclopedia of Archaeal and Bacterial Type Strains, Phase II (KMG-II): from individual species to whole genera.</title>
        <authorList>
            <person name="Goeker M."/>
        </authorList>
    </citation>
    <scope>NUCLEOTIDE SEQUENCE [LARGE SCALE GENOMIC DNA]</scope>
    <source>
        <strain evidence="12 13">DSM 13151</strain>
    </source>
</reference>
<keyword evidence="6" id="KW-0067">ATP-binding</keyword>
<keyword evidence="4" id="KW-0547">Nucleotide-binding</keyword>
<keyword evidence="5" id="KW-0862">Zinc</keyword>
<dbReference type="PANTHER" id="PTHR11777">
    <property type="entry name" value="ALANYL-TRNA SYNTHETASE"/>
    <property type="match status" value="1"/>
</dbReference>
<protein>
    <submittedName>
        <fullName evidence="12">Alanyl-tRNA synthetase</fullName>
    </submittedName>
</protein>
<dbReference type="GO" id="GO:0006419">
    <property type="term" value="P:alanyl-tRNA aminoacylation"/>
    <property type="evidence" value="ECO:0007669"/>
    <property type="project" value="InterPro"/>
</dbReference>
<dbReference type="Gene3D" id="2.40.30.130">
    <property type="match status" value="1"/>
</dbReference>
<evidence type="ECO:0000259" key="11">
    <source>
        <dbReference type="PROSITE" id="PS50860"/>
    </source>
</evidence>
<dbReference type="GO" id="GO:0004813">
    <property type="term" value="F:alanine-tRNA ligase activity"/>
    <property type="evidence" value="ECO:0007669"/>
    <property type="project" value="InterPro"/>
</dbReference>